<dbReference type="EMBL" id="JAUIZM010000004">
    <property type="protein sequence ID" value="KAK1388816.1"/>
    <property type="molecule type" value="Genomic_DNA"/>
</dbReference>
<evidence type="ECO:0000313" key="1">
    <source>
        <dbReference type="EMBL" id="KAK1388816.1"/>
    </source>
</evidence>
<gene>
    <name evidence="1" type="ORF">POM88_016994</name>
</gene>
<proteinExistence type="predicted"/>
<reference evidence="1" key="2">
    <citation type="submission" date="2023-05" db="EMBL/GenBank/DDBJ databases">
        <authorList>
            <person name="Schelkunov M.I."/>
        </authorList>
    </citation>
    <scope>NUCLEOTIDE SEQUENCE</scope>
    <source>
        <strain evidence="1">Hsosn_3</strain>
        <tissue evidence="1">Leaf</tissue>
    </source>
</reference>
<keyword evidence="2" id="KW-1185">Reference proteome</keyword>
<organism evidence="1 2">
    <name type="scientific">Heracleum sosnowskyi</name>
    <dbReference type="NCBI Taxonomy" id="360622"/>
    <lineage>
        <taxon>Eukaryota</taxon>
        <taxon>Viridiplantae</taxon>
        <taxon>Streptophyta</taxon>
        <taxon>Embryophyta</taxon>
        <taxon>Tracheophyta</taxon>
        <taxon>Spermatophyta</taxon>
        <taxon>Magnoliopsida</taxon>
        <taxon>eudicotyledons</taxon>
        <taxon>Gunneridae</taxon>
        <taxon>Pentapetalae</taxon>
        <taxon>asterids</taxon>
        <taxon>campanulids</taxon>
        <taxon>Apiales</taxon>
        <taxon>Apiaceae</taxon>
        <taxon>Apioideae</taxon>
        <taxon>apioid superclade</taxon>
        <taxon>Tordylieae</taxon>
        <taxon>Tordyliinae</taxon>
        <taxon>Heracleum</taxon>
    </lineage>
</organism>
<dbReference type="Proteomes" id="UP001237642">
    <property type="component" value="Unassembled WGS sequence"/>
</dbReference>
<evidence type="ECO:0000313" key="2">
    <source>
        <dbReference type="Proteomes" id="UP001237642"/>
    </source>
</evidence>
<accession>A0AAD8MXL7</accession>
<protein>
    <submittedName>
        <fullName evidence="1">Uncharacterized protein</fullName>
    </submittedName>
</protein>
<name>A0AAD8MXL7_9APIA</name>
<reference evidence="1" key="1">
    <citation type="submission" date="2023-02" db="EMBL/GenBank/DDBJ databases">
        <title>Genome of toxic invasive species Heracleum sosnowskyi carries increased number of genes despite the absence of recent whole-genome duplications.</title>
        <authorList>
            <person name="Schelkunov M."/>
            <person name="Shtratnikova V."/>
            <person name="Makarenko M."/>
            <person name="Klepikova A."/>
            <person name="Omelchenko D."/>
            <person name="Novikova G."/>
            <person name="Obukhova E."/>
            <person name="Bogdanov V."/>
            <person name="Penin A."/>
            <person name="Logacheva M."/>
        </authorList>
    </citation>
    <scope>NUCLEOTIDE SEQUENCE</scope>
    <source>
        <strain evidence="1">Hsosn_3</strain>
        <tissue evidence="1">Leaf</tissue>
    </source>
</reference>
<comment type="caution">
    <text evidence="1">The sequence shown here is derived from an EMBL/GenBank/DDBJ whole genome shotgun (WGS) entry which is preliminary data.</text>
</comment>
<sequence>MRYPIDTETCYTLSTTGNIAQKYFELMKDYELETLISKGIGVDKDGNFEVLDEVSHMYADGIIENCKALHGAAYVECGQILALPTSFIQKQMPSTVQAPQLELKPLPTHLKFLLHMTWATEVEPKPGTEPTVVKNFKLNKNFSQGGFEPLTSAIKLQKFCVASLTTAPTAFLWKVIAPVKYQFSLGSESRPRTPDLQVALFLFATTSQLF</sequence>
<dbReference type="AlphaFoldDB" id="A0AAD8MXL7"/>